<gene>
    <name evidence="1" type="ORF">H7R39_07480</name>
</gene>
<sequence length="376" mass="41397">MAHLVNLANGDRLNLRVQDKILISESIKNGKMRQTQKEFASADEAQKACVKKEWESLKKGYVLQNANAKAGEASLHVYIGGGYTGALAFAGAGDELFVYKCGGYKEGGALDDFLVRLDVSGTVKQQIILPKPLAWQAERVGEILLLDLDHFIFKFDPATGEFSDLSQGLSFKNSKEFTSFVCAAKDTAAFAMFGQIFTLRGGEISPLVEYKSEMKNYTPILCAALDGDGMRLALHCKQNEIKILSTLNGKILNEIRGDFGIFDKICFLADGSLLGKEHYAGKLVCLDAASGEWLNPAWLRDECAEADELCVSADGSRLALINYDKARIIDLKSGNLQLSFELSHVVKRCEAKFECINGEEFLAVRTDYGCFSLYKI</sequence>
<dbReference type="EMBL" id="JACLZK010000002">
    <property type="protein sequence ID" value="MBC2883094.1"/>
    <property type="molecule type" value="Genomic_DNA"/>
</dbReference>
<dbReference type="Gene3D" id="2.130.10.10">
    <property type="entry name" value="YVTN repeat-like/Quinoprotein amine dehydrogenase"/>
    <property type="match status" value="1"/>
</dbReference>
<evidence type="ECO:0000313" key="2">
    <source>
        <dbReference type="Proteomes" id="UP000552683"/>
    </source>
</evidence>
<dbReference type="AlphaFoldDB" id="A0A842JDG6"/>
<evidence type="ECO:0008006" key="3">
    <source>
        <dbReference type="Google" id="ProtNLM"/>
    </source>
</evidence>
<dbReference type="Proteomes" id="UP000552683">
    <property type="component" value="Unassembled WGS sequence"/>
</dbReference>
<accession>A0A842JDG6</accession>
<proteinExistence type="predicted"/>
<comment type="caution">
    <text evidence="1">The sequence shown here is derived from an EMBL/GenBank/DDBJ whole genome shotgun (WGS) entry which is preliminary data.</text>
</comment>
<dbReference type="RefSeq" id="WP_185898662.1">
    <property type="nucleotide sequence ID" value="NZ_JACLZK010000002.1"/>
</dbReference>
<dbReference type="SUPFAM" id="SSF63829">
    <property type="entry name" value="Calcium-dependent phosphotriesterase"/>
    <property type="match status" value="1"/>
</dbReference>
<keyword evidence="2" id="KW-1185">Reference proteome</keyword>
<reference evidence="1 2" key="1">
    <citation type="submission" date="2020-08" db="EMBL/GenBank/DDBJ databases">
        <title>Complete genome and description of Campylobacter massiliensis Marseille-Q3452 sp. nov.</title>
        <authorList>
            <person name="Antezack A."/>
        </authorList>
    </citation>
    <scope>NUCLEOTIDE SEQUENCE [LARGE SCALE GENOMIC DNA]</scope>
    <source>
        <strain evidence="1 2">Marseille-Q3452</strain>
    </source>
</reference>
<protein>
    <recommendedName>
        <fullName evidence="3">WD40 repeat domain-containing protein</fullName>
    </recommendedName>
</protein>
<organism evidence="1 2">
    <name type="scientific">Campylobacter massiliensis</name>
    <dbReference type="NCBI Taxonomy" id="2762557"/>
    <lineage>
        <taxon>Bacteria</taxon>
        <taxon>Pseudomonadati</taxon>
        <taxon>Campylobacterota</taxon>
        <taxon>Epsilonproteobacteria</taxon>
        <taxon>Campylobacterales</taxon>
        <taxon>Campylobacteraceae</taxon>
        <taxon>Campylobacter</taxon>
    </lineage>
</organism>
<name>A0A842JDG6_9BACT</name>
<evidence type="ECO:0000313" key="1">
    <source>
        <dbReference type="EMBL" id="MBC2883094.1"/>
    </source>
</evidence>
<dbReference type="InterPro" id="IPR015943">
    <property type="entry name" value="WD40/YVTN_repeat-like_dom_sf"/>
</dbReference>